<dbReference type="Pfam" id="PF21959">
    <property type="entry name" value="DUF6923"/>
    <property type="match status" value="1"/>
</dbReference>
<feature type="domain" description="DUF6923" evidence="2">
    <location>
        <begin position="87"/>
        <end position="306"/>
    </location>
</feature>
<dbReference type="EMBL" id="CAWUHB010000009">
    <property type="protein sequence ID" value="CAK7215039.1"/>
    <property type="molecule type" value="Genomic_DNA"/>
</dbReference>
<dbReference type="SUPFAM" id="SSF50969">
    <property type="entry name" value="YVTN repeat-like/Quinoprotein amine dehydrogenase"/>
    <property type="match status" value="1"/>
</dbReference>
<evidence type="ECO:0000313" key="3">
    <source>
        <dbReference type="EMBL" id="CAK7215039.1"/>
    </source>
</evidence>
<dbReference type="Proteomes" id="UP001642405">
    <property type="component" value="Unassembled WGS sequence"/>
</dbReference>
<keyword evidence="4" id="KW-1185">Reference proteome</keyword>
<evidence type="ECO:0000256" key="1">
    <source>
        <dbReference type="SAM" id="Phobius"/>
    </source>
</evidence>
<reference evidence="3 4" key="1">
    <citation type="submission" date="2024-01" db="EMBL/GenBank/DDBJ databases">
        <authorList>
            <person name="Allen C."/>
            <person name="Tagirdzhanova G."/>
        </authorList>
    </citation>
    <scope>NUCLEOTIDE SEQUENCE [LARGE SCALE GENOMIC DNA]</scope>
</reference>
<sequence>MRRRNVHGDSDHAAAHSFFNFGFVVIVAVKRQFVVIVAVKRQFVVIVAIKLQFVVIVAIKRQFIVIVVIKPPAFSCDAGGYLIQLNTLYRLDLETGVMTTVNEAVGDEDGINAIGYNVLDNYIWGVQELPSDEWQLIRIDSDGNGLAFDLVVPAADGYQAGDVDLDGQLWLWSADNSWLQIDLDPTSATYLQLVDSGTSTLAVTGIVSDWVALADDTEYLYSVQEISTTNSSLVRWSKTTHDWSVVSILGNVDGRQVWGALYPVGDHFYGSENNVGDIYSFYTNGSTPTFVTEGPTSGSNDGARCALAPAP</sequence>
<protein>
    <recommendedName>
        <fullName evidence="2">DUF6923 domain-containing protein</fullName>
    </recommendedName>
</protein>
<feature type="transmembrane region" description="Helical" evidence="1">
    <location>
        <begin position="12"/>
        <end position="29"/>
    </location>
</feature>
<evidence type="ECO:0000313" key="4">
    <source>
        <dbReference type="Proteomes" id="UP001642405"/>
    </source>
</evidence>
<feature type="transmembrane region" description="Helical" evidence="1">
    <location>
        <begin position="41"/>
        <end position="59"/>
    </location>
</feature>
<keyword evidence="1" id="KW-0472">Membrane</keyword>
<proteinExistence type="predicted"/>
<dbReference type="InterPro" id="IPR054215">
    <property type="entry name" value="DUF6923"/>
</dbReference>
<name>A0ABP0B6U7_9PEZI</name>
<evidence type="ECO:0000259" key="2">
    <source>
        <dbReference type="Pfam" id="PF21959"/>
    </source>
</evidence>
<keyword evidence="1" id="KW-0812">Transmembrane</keyword>
<dbReference type="InterPro" id="IPR011044">
    <property type="entry name" value="Quino_amine_DH_bsu"/>
</dbReference>
<accession>A0ABP0B6U7</accession>
<organism evidence="3 4">
    <name type="scientific">Sporothrix curviconia</name>
    <dbReference type="NCBI Taxonomy" id="1260050"/>
    <lineage>
        <taxon>Eukaryota</taxon>
        <taxon>Fungi</taxon>
        <taxon>Dikarya</taxon>
        <taxon>Ascomycota</taxon>
        <taxon>Pezizomycotina</taxon>
        <taxon>Sordariomycetes</taxon>
        <taxon>Sordariomycetidae</taxon>
        <taxon>Ophiostomatales</taxon>
        <taxon>Ophiostomataceae</taxon>
        <taxon>Sporothrix</taxon>
    </lineage>
</organism>
<gene>
    <name evidence="3" type="ORF">SCUCBS95973_002340</name>
</gene>
<comment type="caution">
    <text evidence="3">The sequence shown here is derived from an EMBL/GenBank/DDBJ whole genome shotgun (WGS) entry which is preliminary data.</text>
</comment>
<keyword evidence="1" id="KW-1133">Transmembrane helix</keyword>